<dbReference type="Proteomes" id="UP000266441">
    <property type="component" value="Unassembled WGS sequence"/>
</dbReference>
<comment type="caution">
    <text evidence="2">The sequence shown here is derived from an EMBL/GenBank/DDBJ whole genome shotgun (WGS) entry which is preliminary data.</text>
</comment>
<name>A0A399CTM0_9BACT</name>
<reference evidence="2 3" key="1">
    <citation type="journal article" date="2015" name="Int. J. Syst. Evol. Microbiol.">
        <title>Mariniphaga sediminis sp. nov., isolated from coastal sediment.</title>
        <authorList>
            <person name="Wang F.Q."/>
            <person name="Shen Q.Y."/>
            <person name="Chen G.J."/>
            <person name="Du Z.J."/>
        </authorList>
    </citation>
    <scope>NUCLEOTIDE SEQUENCE [LARGE SCALE GENOMIC DNA]</scope>
    <source>
        <strain evidence="2 3">SY21</strain>
    </source>
</reference>
<dbReference type="AlphaFoldDB" id="A0A399CTM0"/>
<dbReference type="InterPro" id="IPR008030">
    <property type="entry name" value="NmrA-like"/>
</dbReference>
<dbReference type="EMBL" id="QWET01000055">
    <property type="protein sequence ID" value="RIH62706.1"/>
    <property type="molecule type" value="Genomic_DNA"/>
</dbReference>
<gene>
    <name evidence="2" type="ORF">D1164_23525</name>
</gene>
<dbReference type="SUPFAM" id="SSF51735">
    <property type="entry name" value="NAD(P)-binding Rossmann-fold domains"/>
    <property type="match status" value="1"/>
</dbReference>
<evidence type="ECO:0000313" key="2">
    <source>
        <dbReference type="EMBL" id="RIH62706.1"/>
    </source>
</evidence>
<proteinExistence type="predicted"/>
<dbReference type="Gene3D" id="3.40.50.720">
    <property type="entry name" value="NAD(P)-binding Rossmann-like Domain"/>
    <property type="match status" value="1"/>
</dbReference>
<evidence type="ECO:0000313" key="3">
    <source>
        <dbReference type="Proteomes" id="UP000266441"/>
    </source>
</evidence>
<evidence type="ECO:0000259" key="1">
    <source>
        <dbReference type="Pfam" id="PF05368"/>
    </source>
</evidence>
<protein>
    <submittedName>
        <fullName evidence="2">NAD-dependent epimerase/dehydratase family protein</fullName>
    </submittedName>
</protein>
<sequence>MKDKKTVLVTGANGHLGNNLLRELLKQGYHVRGTIRNLNNVSSS</sequence>
<dbReference type="InterPro" id="IPR036291">
    <property type="entry name" value="NAD(P)-bd_dom_sf"/>
</dbReference>
<dbReference type="RefSeq" id="WP_119352345.1">
    <property type="nucleotide sequence ID" value="NZ_QWET01000055.1"/>
</dbReference>
<dbReference type="OrthoDB" id="9803010at2"/>
<organism evidence="2 3">
    <name type="scientific">Mariniphaga sediminis</name>
    <dbReference type="NCBI Taxonomy" id="1628158"/>
    <lineage>
        <taxon>Bacteria</taxon>
        <taxon>Pseudomonadati</taxon>
        <taxon>Bacteroidota</taxon>
        <taxon>Bacteroidia</taxon>
        <taxon>Marinilabiliales</taxon>
        <taxon>Prolixibacteraceae</taxon>
        <taxon>Mariniphaga</taxon>
    </lineage>
</organism>
<dbReference type="Pfam" id="PF05368">
    <property type="entry name" value="NmrA"/>
    <property type="match status" value="1"/>
</dbReference>
<accession>A0A399CTM0</accession>
<keyword evidence="3" id="KW-1185">Reference proteome</keyword>
<feature type="domain" description="NmrA-like" evidence="1">
    <location>
        <begin position="4"/>
        <end position="40"/>
    </location>
</feature>